<name>A0A0J7ZDF1_STRVR</name>
<dbReference type="AlphaFoldDB" id="A0A0J7ZDF1"/>
<evidence type="ECO:0000256" key="1">
    <source>
        <dbReference type="SAM" id="MobiDB-lite"/>
    </source>
</evidence>
<dbReference type="RefSeq" id="WP_048581871.1">
    <property type="nucleotide sequence ID" value="NZ_LFNT01000015.1"/>
</dbReference>
<accession>A0A0J7ZDF1</accession>
<proteinExistence type="predicted"/>
<evidence type="ECO:0000313" key="3">
    <source>
        <dbReference type="Proteomes" id="UP000037432"/>
    </source>
</evidence>
<dbReference type="PATRIC" id="fig|1938.3.peg.9850"/>
<dbReference type="Proteomes" id="UP000037432">
    <property type="component" value="Unassembled WGS sequence"/>
</dbReference>
<dbReference type="EMBL" id="LFNT01000015">
    <property type="protein sequence ID" value="KMS74106.1"/>
    <property type="molecule type" value="Genomic_DNA"/>
</dbReference>
<gene>
    <name evidence="2" type="ORF">ACM01_15930</name>
</gene>
<feature type="region of interest" description="Disordered" evidence="1">
    <location>
        <begin position="79"/>
        <end position="116"/>
    </location>
</feature>
<comment type="caution">
    <text evidence="2">The sequence shown here is derived from an EMBL/GenBank/DDBJ whole genome shotgun (WGS) entry which is preliminary data.</text>
</comment>
<dbReference type="OrthoDB" id="4218226at2"/>
<reference evidence="2 3" key="1">
    <citation type="submission" date="2015-06" db="EMBL/GenBank/DDBJ databases">
        <authorList>
            <person name="Ju K.-S."/>
            <person name="Doroghazi J.R."/>
            <person name="Metcalf W.W."/>
        </authorList>
    </citation>
    <scope>NUCLEOTIDE SEQUENCE [LARGE SCALE GENOMIC DNA]</scope>
    <source>
        <strain evidence="2 3">NRRL 3414</strain>
    </source>
</reference>
<sequence length="116" mass="12522">MSDKTIRILRGPGGEVEVEGTVDAFAASVLARAGFDTYPTLRSVWIRLPFDLGRTWENEHASWAAEMLTAARYSVDLDPDLRSAPPAASAPPAPRRTKTAVTAQPAPAGTPRRHGR</sequence>
<evidence type="ECO:0000313" key="2">
    <source>
        <dbReference type="EMBL" id="KMS74106.1"/>
    </source>
</evidence>
<protein>
    <submittedName>
        <fullName evidence="2">Uncharacterized protein</fullName>
    </submittedName>
</protein>
<organism evidence="2 3">
    <name type="scientific">Streptomyces viridochromogenes</name>
    <dbReference type="NCBI Taxonomy" id="1938"/>
    <lineage>
        <taxon>Bacteria</taxon>
        <taxon>Bacillati</taxon>
        <taxon>Actinomycetota</taxon>
        <taxon>Actinomycetes</taxon>
        <taxon>Kitasatosporales</taxon>
        <taxon>Streptomycetaceae</taxon>
        <taxon>Streptomyces</taxon>
    </lineage>
</organism>